<dbReference type="AlphaFoldDB" id="A0A1C4Y6I0"/>
<gene>
    <name evidence="1" type="ORF">GA0070607_6321</name>
</gene>
<accession>A0A1C4Y6I0</accession>
<organism evidence="1 2">
    <name type="scientific">Micromonospora coriariae</name>
    <dbReference type="NCBI Taxonomy" id="285665"/>
    <lineage>
        <taxon>Bacteria</taxon>
        <taxon>Bacillati</taxon>
        <taxon>Actinomycetota</taxon>
        <taxon>Actinomycetes</taxon>
        <taxon>Micromonosporales</taxon>
        <taxon>Micromonosporaceae</taxon>
        <taxon>Micromonospora</taxon>
    </lineage>
</organism>
<proteinExistence type="predicted"/>
<dbReference type="Proteomes" id="UP000198243">
    <property type="component" value="Chromosome I"/>
</dbReference>
<reference evidence="2" key="1">
    <citation type="submission" date="2016-06" db="EMBL/GenBank/DDBJ databases">
        <authorList>
            <person name="Varghese N."/>
            <person name="Submissions Spin"/>
        </authorList>
    </citation>
    <scope>NUCLEOTIDE SEQUENCE [LARGE SCALE GENOMIC DNA]</scope>
    <source>
        <strain evidence="2">DSM 44875</strain>
    </source>
</reference>
<evidence type="ECO:0000313" key="1">
    <source>
        <dbReference type="EMBL" id="SCF16314.1"/>
    </source>
</evidence>
<dbReference type="EMBL" id="LT607412">
    <property type="protein sequence ID" value="SCF16314.1"/>
    <property type="molecule type" value="Genomic_DNA"/>
</dbReference>
<dbReference type="RefSeq" id="WP_089021399.1">
    <property type="nucleotide sequence ID" value="NZ_LT607412.1"/>
</dbReference>
<dbReference type="NCBIfam" id="NF038175">
    <property type="entry name" value="IniB_NTERM"/>
    <property type="match status" value="1"/>
</dbReference>
<sequence length="296" mass="28342">MDSNQTLHDFVLDLLTNPDARSAFDLDPEGALNAAGLTDITAADVQDVVPLVVDYAPGQGLAPLAPVGQLGFDPLVTDATDVVGQLQSVAQQISITSAPTGLDVKAGVLGAIAVDPATVAAGVTVLPGIGLGVGPNGLDTDLTGVNDVAHTLDADVVAPVDGIVDPVLGDVTSTVGNPTGLVGTADAGPLGGDLTGGLLSGTGGQLDGVVGSLGVDDTLGGLGLGHGDGVGGVVPPLDVPSVVGGVTHQVDGLVPGVTGTVGDVTGGLTDGVLGESHDGGHASSDNGLLGITGGLL</sequence>
<dbReference type="InterPro" id="IPR049709">
    <property type="entry name" value="IniB-like_N"/>
</dbReference>
<evidence type="ECO:0000313" key="2">
    <source>
        <dbReference type="Proteomes" id="UP000198243"/>
    </source>
</evidence>
<name>A0A1C4Y6I0_9ACTN</name>
<dbReference type="OrthoDB" id="3403955at2"/>
<keyword evidence="2" id="KW-1185">Reference proteome</keyword>
<protein>
    <submittedName>
        <fullName evidence="1">Uncharacterized protein</fullName>
    </submittedName>
</protein>